<keyword evidence="4" id="KW-1185">Reference proteome</keyword>
<feature type="signal peptide" evidence="2">
    <location>
        <begin position="1"/>
        <end position="21"/>
    </location>
</feature>
<keyword evidence="2" id="KW-0732">Signal</keyword>
<dbReference type="PROSITE" id="PS51257">
    <property type="entry name" value="PROKAR_LIPOPROTEIN"/>
    <property type="match status" value="1"/>
</dbReference>
<dbReference type="RefSeq" id="WP_230096725.1">
    <property type="nucleotide sequence ID" value="NZ_CAKKNS010000003.1"/>
</dbReference>
<dbReference type="Proteomes" id="UP000789707">
    <property type="component" value="Unassembled WGS sequence"/>
</dbReference>
<feature type="chain" id="PRO_5046144071" description="Lipoprotein" evidence="2">
    <location>
        <begin position="22"/>
        <end position="290"/>
    </location>
</feature>
<gene>
    <name evidence="3" type="ORF">WFA24289_00998</name>
</gene>
<feature type="compositionally biased region" description="Low complexity" evidence="1">
    <location>
        <begin position="28"/>
        <end position="68"/>
    </location>
</feature>
<evidence type="ECO:0008006" key="5">
    <source>
        <dbReference type="Google" id="ProtNLM"/>
    </source>
</evidence>
<sequence length="290" mass="30781">MKKFALTIPIILISLTLAACGQTKSADKASQSSDTSSSSTVSSSATHSNTSSSHSSSTSAQNSSSASSSKAASKEAAVSLASSTSRLGQLNHKLQTNLGNIALPQADGLTNGSANLNIRYTGDANNYQIFYSVGNQPREFNAAVLSKENPYAILQKETFASNAQAAEKINHIDADANKGLPATDLGSGITGHSEMGAGNIHLVWNEGNWSLSVHAINIENQDPKPMAKQIVQLLNTYRLPAPNQYGQIQFDVNIIPGDRNQIIKWQEQNIVYTITAHDPTTAIKLAASIK</sequence>
<reference evidence="3 4" key="1">
    <citation type="submission" date="2021-11" db="EMBL/GenBank/DDBJ databases">
        <authorList>
            <person name="Depoorter E."/>
        </authorList>
    </citation>
    <scope>NUCLEOTIDE SEQUENCE [LARGE SCALE GENOMIC DNA]</scope>
    <source>
        <strain evidence="3 4">LMG 24289</strain>
    </source>
</reference>
<evidence type="ECO:0000313" key="3">
    <source>
        <dbReference type="EMBL" id="CAH0416687.1"/>
    </source>
</evidence>
<accession>A0ABM8Z5P5</accession>
<dbReference type="EMBL" id="CAKKNS010000003">
    <property type="protein sequence ID" value="CAH0416687.1"/>
    <property type="molecule type" value="Genomic_DNA"/>
</dbReference>
<name>A0ABM8Z5P5_9LACO</name>
<evidence type="ECO:0000256" key="2">
    <source>
        <dbReference type="SAM" id="SignalP"/>
    </source>
</evidence>
<protein>
    <recommendedName>
        <fullName evidence="5">Lipoprotein</fullName>
    </recommendedName>
</protein>
<feature type="region of interest" description="Disordered" evidence="1">
    <location>
        <begin position="26"/>
        <end position="68"/>
    </location>
</feature>
<comment type="caution">
    <text evidence="3">The sequence shown here is derived from an EMBL/GenBank/DDBJ whole genome shotgun (WGS) entry which is preliminary data.</text>
</comment>
<proteinExistence type="predicted"/>
<evidence type="ECO:0000313" key="4">
    <source>
        <dbReference type="Proteomes" id="UP000789707"/>
    </source>
</evidence>
<evidence type="ECO:0000256" key="1">
    <source>
        <dbReference type="SAM" id="MobiDB-lite"/>
    </source>
</evidence>
<organism evidence="3 4">
    <name type="scientific">Periweissella fabaria</name>
    <dbReference type="NCBI Taxonomy" id="546157"/>
    <lineage>
        <taxon>Bacteria</taxon>
        <taxon>Bacillati</taxon>
        <taxon>Bacillota</taxon>
        <taxon>Bacilli</taxon>
        <taxon>Lactobacillales</taxon>
        <taxon>Lactobacillaceae</taxon>
        <taxon>Periweissella</taxon>
    </lineage>
</organism>